<comment type="caution">
    <text evidence="1">The sequence shown here is derived from an EMBL/GenBank/DDBJ whole genome shotgun (WGS) entry which is preliminary data.</text>
</comment>
<proteinExistence type="predicted"/>
<protein>
    <submittedName>
        <fullName evidence="1">Uncharacterized protein</fullName>
    </submittedName>
</protein>
<sequence length="75" mass="8812">MKTETQIAQENIESMKSYKGNIELYIRNVIKCGEHKSSCERWLEFLENKILSNIFTKEKITNLKQAIKLYSENGI</sequence>
<dbReference type="AlphaFoldDB" id="A0A0F9VJ46"/>
<gene>
    <name evidence="1" type="ORF">LCGC14_0477790</name>
</gene>
<evidence type="ECO:0000313" key="1">
    <source>
        <dbReference type="EMBL" id="KKN65843.1"/>
    </source>
</evidence>
<dbReference type="EMBL" id="LAZR01000515">
    <property type="protein sequence ID" value="KKN65843.1"/>
    <property type="molecule type" value="Genomic_DNA"/>
</dbReference>
<name>A0A0F9VJ46_9ZZZZ</name>
<reference evidence="1" key="1">
    <citation type="journal article" date="2015" name="Nature">
        <title>Complex archaea that bridge the gap between prokaryotes and eukaryotes.</title>
        <authorList>
            <person name="Spang A."/>
            <person name="Saw J.H."/>
            <person name="Jorgensen S.L."/>
            <person name="Zaremba-Niedzwiedzka K."/>
            <person name="Martijn J."/>
            <person name="Lind A.E."/>
            <person name="van Eijk R."/>
            <person name="Schleper C."/>
            <person name="Guy L."/>
            <person name="Ettema T.J."/>
        </authorList>
    </citation>
    <scope>NUCLEOTIDE SEQUENCE</scope>
</reference>
<accession>A0A0F9VJ46</accession>
<organism evidence="1">
    <name type="scientific">marine sediment metagenome</name>
    <dbReference type="NCBI Taxonomy" id="412755"/>
    <lineage>
        <taxon>unclassified sequences</taxon>
        <taxon>metagenomes</taxon>
        <taxon>ecological metagenomes</taxon>
    </lineage>
</organism>